<dbReference type="EC" id="3.1.26.11" evidence="4"/>
<dbReference type="InterPro" id="IPR027794">
    <property type="entry name" value="tRNase_Z_dom"/>
</dbReference>
<evidence type="ECO:0000256" key="7">
    <source>
        <dbReference type="ARBA" id="ARBA00022723"/>
    </source>
</evidence>
<proteinExistence type="inferred from homology"/>
<dbReference type="OrthoDB" id="527344at2759"/>
<evidence type="ECO:0000313" key="15">
    <source>
        <dbReference type="Proteomes" id="UP001153069"/>
    </source>
</evidence>
<dbReference type="InterPro" id="IPR047151">
    <property type="entry name" value="RNZ2-like"/>
</dbReference>
<keyword evidence="5" id="KW-0819">tRNA processing</keyword>
<comment type="caution">
    <text evidence="14">The sequence shown here is derived from an EMBL/GenBank/DDBJ whole genome shotgun (WGS) entry which is preliminary data.</text>
</comment>
<comment type="catalytic activity">
    <reaction evidence="1">
        <text>Endonucleolytic cleavage of RNA, removing extra 3' nucleotides from tRNA precursor, generating 3' termini of tRNAs. A 3'-hydroxy group is left at the tRNA terminus and a 5'-phosphoryl group is left at the trailer molecule.</text>
        <dbReference type="EC" id="3.1.26.11"/>
    </reaction>
</comment>
<accession>A0A9N8DVL3</accession>
<dbReference type="EMBL" id="CAICTM010000393">
    <property type="protein sequence ID" value="CAB9509541.1"/>
    <property type="molecule type" value="Genomic_DNA"/>
</dbReference>
<dbReference type="InterPro" id="IPR036866">
    <property type="entry name" value="RibonucZ/Hydroxyglut_hydro"/>
</dbReference>
<feature type="compositionally biased region" description="Polar residues" evidence="11">
    <location>
        <begin position="183"/>
        <end position="194"/>
    </location>
</feature>
<feature type="compositionally biased region" description="Basic residues" evidence="11">
    <location>
        <begin position="171"/>
        <end position="180"/>
    </location>
</feature>
<comment type="similarity">
    <text evidence="3">Belongs to the RNase Z family.</text>
</comment>
<evidence type="ECO:0000256" key="1">
    <source>
        <dbReference type="ARBA" id="ARBA00000402"/>
    </source>
</evidence>
<evidence type="ECO:0000256" key="2">
    <source>
        <dbReference type="ARBA" id="ARBA00001947"/>
    </source>
</evidence>
<keyword evidence="10" id="KW-0862">Zinc</keyword>
<dbReference type="GO" id="GO:0046872">
    <property type="term" value="F:metal ion binding"/>
    <property type="evidence" value="ECO:0007669"/>
    <property type="project" value="UniProtKB-KW"/>
</dbReference>
<protein>
    <recommendedName>
        <fullName evidence="4">ribonuclease Z</fullName>
        <ecNumber evidence="4">3.1.26.11</ecNumber>
    </recommendedName>
</protein>
<sequence length="843" mass="92372">MTAAVRVLTTRTVDSSPALLLIDPDGSKTLVNCGEGCQRSFLEHAQKLSSVTRVCLTHLANDSLGGLPGMVLSSADAAKATQVAIMAQKPGAPRQQPAESAKNSNNKKAKRPTMHSTLDLGGLELVGPEGTKSYFHSLRHFLKREEFKVTIREGLYQVDPAGSQEEVSRTSRAKKKRKRQESKQNAQSTCTNGEQQEEDPPSYFGVQTIPITYHIPTMAAETKPTQVVSYVFQTPPISGKFLPDKAKELGIPPGPLYAKLKRGENVTFTNKDGQECHVEGSQVVLQPTPGMIIAVLYYPTMQVWREMQPKLDNILANKSQTAKIELVVHMTSPKILNDPACQAWRAKLQQQEGGARDSDNLQPLNNHLFLETCDPAIPANCQTKPSVYTSACIGALVRSQICPDLYKTPDYLQQSLEEEESNNHEEQTIPEGVRSAVPMLEYTLLPRSRKGYTELLPVTHLQDRRMEGTQFLDRCGAQKQAQLLLEINKKKQQFEAGNGNGNIHSKAELLMTGTGSAIPCKHRNVTGMCLRMDDGKGILLDVGEGTVGQLLRASLTTTSAAPTAESLLKSIQAAWISHPHADHHLGLLRLLTDRQAVLRSEDTNGNNHPLLVIGPPPILDFLREYEAVDPRIASSYVPLDCRELVHDPKRPRVSMPEKMKANTLMGGDGISRIEAIPVAHCPFSFAVVVEGTSFGTVAYSGDCRPSSRFAQRAQASDLLIHEATFEDGMEAEATMKRHSTVGEAIRIAHEMKAKRLVLTHFSQRYPKIPPIVTGPSAVPIIFAFDYMALTPQTLDLASQVTPAMRSLYPDEVYENGRAVPGDGAAAASAMSIPGFFAQNPYDK</sequence>
<evidence type="ECO:0000256" key="6">
    <source>
        <dbReference type="ARBA" id="ARBA00022722"/>
    </source>
</evidence>
<feature type="region of interest" description="Disordered" evidence="11">
    <location>
        <begin position="87"/>
        <end position="115"/>
    </location>
</feature>
<dbReference type="Pfam" id="PF13691">
    <property type="entry name" value="Lactamase_B_4"/>
    <property type="match status" value="1"/>
</dbReference>
<evidence type="ECO:0000256" key="5">
    <source>
        <dbReference type="ARBA" id="ARBA00022694"/>
    </source>
</evidence>
<dbReference type="SUPFAM" id="SSF56281">
    <property type="entry name" value="Metallo-hydrolase/oxidoreductase"/>
    <property type="match status" value="2"/>
</dbReference>
<dbReference type="Proteomes" id="UP001153069">
    <property type="component" value="Unassembled WGS sequence"/>
</dbReference>
<name>A0A9N8DVL3_9STRA</name>
<keyword evidence="8" id="KW-0255">Endonuclease</keyword>
<keyword evidence="15" id="KW-1185">Reference proteome</keyword>
<evidence type="ECO:0000259" key="12">
    <source>
        <dbReference type="Pfam" id="PF12706"/>
    </source>
</evidence>
<dbReference type="Pfam" id="PF12706">
    <property type="entry name" value="Lactamase_B_2"/>
    <property type="match status" value="1"/>
</dbReference>
<dbReference type="GO" id="GO:0005739">
    <property type="term" value="C:mitochondrion"/>
    <property type="evidence" value="ECO:0007669"/>
    <property type="project" value="TreeGrafter"/>
</dbReference>
<dbReference type="Gene3D" id="3.60.15.10">
    <property type="entry name" value="Ribonuclease Z/Hydroxyacylglutathione hydrolase-like"/>
    <property type="match status" value="2"/>
</dbReference>
<evidence type="ECO:0000256" key="9">
    <source>
        <dbReference type="ARBA" id="ARBA00022801"/>
    </source>
</evidence>
<organism evidence="14 15">
    <name type="scientific">Seminavis robusta</name>
    <dbReference type="NCBI Taxonomy" id="568900"/>
    <lineage>
        <taxon>Eukaryota</taxon>
        <taxon>Sar</taxon>
        <taxon>Stramenopiles</taxon>
        <taxon>Ochrophyta</taxon>
        <taxon>Bacillariophyta</taxon>
        <taxon>Bacillariophyceae</taxon>
        <taxon>Bacillariophycidae</taxon>
        <taxon>Naviculales</taxon>
        <taxon>Naviculaceae</taxon>
        <taxon>Seminavis</taxon>
    </lineage>
</organism>
<feature type="region of interest" description="Disordered" evidence="11">
    <location>
        <begin position="161"/>
        <end position="203"/>
    </location>
</feature>
<dbReference type="CDD" id="cd07718">
    <property type="entry name" value="RNaseZ_ELAC1_ELAC2-C-term-like_MBL-fold"/>
    <property type="match status" value="1"/>
</dbReference>
<feature type="domain" description="tRNase Z endonuclease" evidence="13">
    <location>
        <begin position="7"/>
        <end position="66"/>
    </location>
</feature>
<evidence type="ECO:0000256" key="4">
    <source>
        <dbReference type="ARBA" id="ARBA00012477"/>
    </source>
</evidence>
<evidence type="ECO:0000256" key="10">
    <source>
        <dbReference type="ARBA" id="ARBA00022833"/>
    </source>
</evidence>
<dbReference type="AlphaFoldDB" id="A0A9N8DVL3"/>
<dbReference type="InterPro" id="IPR001279">
    <property type="entry name" value="Metallo-B-lactamas"/>
</dbReference>
<reference evidence="14" key="1">
    <citation type="submission" date="2020-06" db="EMBL/GenBank/DDBJ databases">
        <authorList>
            <consortium name="Plant Systems Biology data submission"/>
        </authorList>
    </citation>
    <scope>NUCLEOTIDE SEQUENCE</scope>
    <source>
        <strain evidence="14">D6</strain>
    </source>
</reference>
<feature type="domain" description="Metallo-beta-lactamase" evidence="12">
    <location>
        <begin position="538"/>
        <end position="761"/>
    </location>
</feature>
<keyword evidence="6" id="KW-0540">Nuclease</keyword>
<dbReference type="PANTHER" id="PTHR12553">
    <property type="entry name" value="ZINC PHOSPHODIESTERASE ELAC PROTEIN 2"/>
    <property type="match status" value="1"/>
</dbReference>
<evidence type="ECO:0000256" key="8">
    <source>
        <dbReference type="ARBA" id="ARBA00022759"/>
    </source>
</evidence>
<gene>
    <name evidence="14" type="ORF">SEMRO_394_G133750.1</name>
</gene>
<evidence type="ECO:0000256" key="3">
    <source>
        <dbReference type="ARBA" id="ARBA00007823"/>
    </source>
</evidence>
<keyword evidence="9" id="KW-0378">Hydrolase</keyword>
<keyword evidence="7" id="KW-0479">Metal-binding</keyword>
<evidence type="ECO:0000259" key="13">
    <source>
        <dbReference type="Pfam" id="PF13691"/>
    </source>
</evidence>
<dbReference type="PANTHER" id="PTHR12553:SF49">
    <property type="entry name" value="ZINC PHOSPHODIESTERASE ELAC PROTEIN 2"/>
    <property type="match status" value="1"/>
</dbReference>
<evidence type="ECO:0000256" key="11">
    <source>
        <dbReference type="SAM" id="MobiDB-lite"/>
    </source>
</evidence>
<dbReference type="GO" id="GO:0042781">
    <property type="term" value="F:3'-tRNA processing endoribonuclease activity"/>
    <property type="evidence" value="ECO:0007669"/>
    <property type="project" value="UniProtKB-EC"/>
</dbReference>
<dbReference type="GO" id="GO:1990180">
    <property type="term" value="P:mitochondrial tRNA 3'-end processing"/>
    <property type="evidence" value="ECO:0007669"/>
    <property type="project" value="TreeGrafter"/>
</dbReference>
<evidence type="ECO:0000313" key="14">
    <source>
        <dbReference type="EMBL" id="CAB9509541.1"/>
    </source>
</evidence>
<comment type="cofactor">
    <cofactor evidence="2">
        <name>Zn(2+)</name>
        <dbReference type="ChEBI" id="CHEBI:29105"/>
    </cofactor>
</comment>